<keyword evidence="1" id="KW-1133">Transmembrane helix</keyword>
<dbReference type="Proteomes" id="UP001431572">
    <property type="component" value="Chromosome 1"/>
</dbReference>
<accession>A0A8T7LYA7</accession>
<dbReference type="Proteomes" id="UP000521676">
    <property type="component" value="Unassembled WGS sequence"/>
</dbReference>
<feature type="transmembrane region" description="Helical" evidence="1">
    <location>
        <begin position="24"/>
        <end position="45"/>
    </location>
</feature>
<evidence type="ECO:0000313" key="3">
    <source>
        <dbReference type="EMBL" id="WJW67768.1"/>
    </source>
</evidence>
<name>A0A8T7LYA7_9CHLR</name>
<feature type="transmembrane region" description="Helical" evidence="1">
    <location>
        <begin position="78"/>
        <end position="100"/>
    </location>
</feature>
<sequence length="105" mass="11738">MAIGSIILQTVSQPDIVAPWDLPVWYWLLSAVAELFVVLLVFMWARSGRDKHEKKIAYDRSAENFNGVIQSGFGAIPYFLVLVWASVFVAIAGYITVSLITGVRY</sequence>
<keyword evidence="1" id="KW-0472">Membrane</keyword>
<evidence type="ECO:0000256" key="1">
    <source>
        <dbReference type="SAM" id="Phobius"/>
    </source>
</evidence>
<evidence type="ECO:0000313" key="5">
    <source>
        <dbReference type="Proteomes" id="UP001431572"/>
    </source>
</evidence>
<dbReference type="EMBL" id="JACATZ010000001">
    <property type="protein sequence ID" value="NWJ45907.1"/>
    <property type="molecule type" value="Genomic_DNA"/>
</dbReference>
<protein>
    <submittedName>
        <fullName evidence="2">Uncharacterized protein</fullName>
    </submittedName>
</protein>
<evidence type="ECO:0000313" key="4">
    <source>
        <dbReference type="Proteomes" id="UP000521676"/>
    </source>
</evidence>
<dbReference type="RefSeq" id="WP_341469659.1">
    <property type="nucleotide sequence ID" value="NZ_CP128399.1"/>
</dbReference>
<gene>
    <name evidence="2" type="ORF">HXX08_08515</name>
    <name evidence="3" type="ORF">OZ401_001047</name>
</gene>
<dbReference type="EMBL" id="CP128399">
    <property type="protein sequence ID" value="WJW67768.1"/>
    <property type="molecule type" value="Genomic_DNA"/>
</dbReference>
<keyword evidence="5" id="KW-1185">Reference proteome</keyword>
<reference evidence="3" key="2">
    <citation type="journal article" date="2024" name="Nature">
        <title>Anoxygenic phototroph of the Chloroflexota uses a type I reaction centre.</title>
        <authorList>
            <person name="Tsuji J.M."/>
            <person name="Shaw N.A."/>
            <person name="Nagashima S."/>
            <person name="Venkiteswaran J.J."/>
            <person name="Schiff S.L."/>
            <person name="Watanabe T."/>
            <person name="Fukui M."/>
            <person name="Hanada S."/>
            <person name="Tank M."/>
            <person name="Neufeld J.D."/>
        </authorList>
    </citation>
    <scope>NUCLEOTIDE SEQUENCE</scope>
    <source>
        <strain evidence="3">L227-S17</strain>
    </source>
</reference>
<proteinExistence type="predicted"/>
<dbReference type="AlphaFoldDB" id="A0A8T7LYA7"/>
<reference evidence="2 4" key="1">
    <citation type="submission" date="2020-06" db="EMBL/GenBank/DDBJ databases">
        <title>Anoxygenic phototrophic Chloroflexota member uses a Type I reaction center.</title>
        <authorList>
            <person name="Tsuji J.M."/>
            <person name="Shaw N.A."/>
            <person name="Nagashima S."/>
            <person name="Venkiteswaran J."/>
            <person name="Schiff S.L."/>
            <person name="Hanada S."/>
            <person name="Tank M."/>
            <person name="Neufeld J.D."/>
        </authorList>
    </citation>
    <scope>NUCLEOTIDE SEQUENCE [LARGE SCALE GENOMIC DNA]</scope>
    <source>
        <strain evidence="2">L227-S17</strain>
    </source>
</reference>
<evidence type="ECO:0000313" key="2">
    <source>
        <dbReference type="EMBL" id="NWJ45907.1"/>
    </source>
</evidence>
<organism evidence="2 4">
    <name type="scientific">Candidatus Chlorohelix allophototropha</name>
    <dbReference type="NCBI Taxonomy" id="3003348"/>
    <lineage>
        <taxon>Bacteria</taxon>
        <taxon>Bacillati</taxon>
        <taxon>Chloroflexota</taxon>
        <taxon>Chloroflexia</taxon>
        <taxon>Candidatus Chloroheliales</taxon>
        <taxon>Candidatus Chloroheliaceae</taxon>
        <taxon>Candidatus Chlorohelix</taxon>
    </lineage>
</organism>
<keyword evidence="1" id="KW-0812">Transmembrane</keyword>